<feature type="compositionally biased region" description="Low complexity" evidence="1">
    <location>
        <begin position="140"/>
        <end position="153"/>
    </location>
</feature>
<evidence type="ECO:0000313" key="3">
    <source>
        <dbReference type="Proteomes" id="UP000184267"/>
    </source>
</evidence>
<feature type="compositionally biased region" description="Low complexity" evidence="1">
    <location>
        <begin position="290"/>
        <end position="305"/>
    </location>
</feature>
<dbReference type="OrthoDB" id="10450844at2759"/>
<feature type="compositionally biased region" description="Basic and acidic residues" evidence="1">
    <location>
        <begin position="222"/>
        <end position="235"/>
    </location>
</feature>
<comment type="caution">
    <text evidence="2">The sequence shown here is derived from an EMBL/GenBank/DDBJ whole genome shotgun (WGS) entry which is preliminary data.</text>
</comment>
<dbReference type="OMA" id="QRQMRFE"/>
<dbReference type="Proteomes" id="UP000184267">
    <property type="component" value="Unassembled WGS sequence"/>
</dbReference>
<name>A0A1M2VWS3_TRAPU</name>
<accession>A0A1M2VWS3</accession>
<dbReference type="AlphaFoldDB" id="A0A1M2VWS3"/>
<keyword evidence="3" id="KW-1185">Reference proteome</keyword>
<organism evidence="2 3">
    <name type="scientific">Trametes pubescens</name>
    <name type="common">White-rot fungus</name>
    <dbReference type="NCBI Taxonomy" id="154538"/>
    <lineage>
        <taxon>Eukaryota</taxon>
        <taxon>Fungi</taxon>
        <taxon>Dikarya</taxon>
        <taxon>Basidiomycota</taxon>
        <taxon>Agaricomycotina</taxon>
        <taxon>Agaricomycetes</taxon>
        <taxon>Polyporales</taxon>
        <taxon>Polyporaceae</taxon>
        <taxon>Trametes</taxon>
    </lineage>
</organism>
<dbReference type="EMBL" id="MNAD01000545">
    <property type="protein sequence ID" value="OJT11996.1"/>
    <property type="molecule type" value="Genomic_DNA"/>
</dbReference>
<feature type="compositionally biased region" description="Acidic residues" evidence="1">
    <location>
        <begin position="204"/>
        <end position="221"/>
    </location>
</feature>
<proteinExistence type="predicted"/>
<gene>
    <name evidence="2" type="ORF">TRAPUB_11469</name>
</gene>
<evidence type="ECO:0000313" key="2">
    <source>
        <dbReference type="EMBL" id="OJT11996.1"/>
    </source>
</evidence>
<protein>
    <submittedName>
        <fullName evidence="2">Uncharacterized protein</fullName>
    </submittedName>
</protein>
<sequence>MALDPTDDTAKRIYPIPKPKKLPDRIHHCSKSSSTLQRQMRFESDPKTFSALTKIIRKTASSYTDLTLPYKWQDPQTLDDIKDDVLQQCPTLKEMYVDSWPVYSYLQLAMKQQGLGYGYKMVPGSSANTASTKSSGSSKQVTTEPEQTPSTSTAVATSRNPPVGKPVGRQLSWTSSLPRSTTATESSKYMSAPTKAPDNAHEDQEGEDEGEDEEEVDELVDELDKISSSRSEKLADPTYQDPGNASEGSSTEEEEGSLSQWPKGPIGSVFYTPYQGRTPSIGPDLSEKPTMLTTGGTDITATETTQPSPAPDGIRAPAYTSQSSVSLIENMLLERGLPLADAQRINQLFASLGIMDETHLRVFARLATSRKAWLSEMHEKEELTEIQASVVVDMLDTVMVD</sequence>
<feature type="region of interest" description="Disordered" evidence="1">
    <location>
        <begin position="126"/>
        <end position="316"/>
    </location>
</feature>
<evidence type="ECO:0000256" key="1">
    <source>
        <dbReference type="SAM" id="MobiDB-lite"/>
    </source>
</evidence>
<reference evidence="2 3" key="1">
    <citation type="submission" date="2016-10" db="EMBL/GenBank/DDBJ databases">
        <title>Genome sequence of the basidiomycete white-rot fungus Trametes pubescens.</title>
        <authorList>
            <person name="Makela M.R."/>
            <person name="Granchi Z."/>
            <person name="Peng M."/>
            <person name="De Vries R.P."/>
            <person name="Grigoriev I."/>
            <person name="Riley R."/>
            <person name="Hilden K."/>
        </authorList>
    </citation>
    <scope>NUCLEOTIDE SEQUENCE [LARGE SCALE GENOMIC DNA]</scope>
    <source>
        <strain evidence="2 3">FBCC735</strain>
    </source>
</reference>
<feature type="compositionally biased region" description="Polar residues" evidence="1">
    <location>
        <begin position="126"/>
        <end position="139"/>
    </location>
</feature>
<feature type="compositionally biased region" description="Polar residues" evidence="1">
    <location>
        <begin position="171"/>
        <end position="189"/>
    </location>
</feature>